<dbReference type="Gene3D" id="6.10.10.120">
    <property type="entry name" value="Antitoxin ParD1-like"/>
    <property type="match status" value="1"/>
</dbReference>
<evidence type="ECO:0000256" key="2">
    <source>
        <dbReference type="ARBA" id="ARBA00022649"/>
    </source>
</evidence>
<organism evidence="3 4">
    <name type="scientific">Methylobacterium aquaticum</name>
    <dbReference type="NCBI Taxonomy" id="270351"/>
    <lineage>
        <taxon>Bacteria</taxon>
        <taxon>Pseudomonadati</taxon>
        <taxon>Pseudomonadota</taxon>
        <taxon>Alphaproteobacteria</taxon>
        <taxon>Hyphomicrobiales</taxon>
        <taxon>Methylobacteriaceae</taxon>
        <taxon>Methylobacterium</taxon>
    </lineage>
</organism>
<dbReference type="InterPro" id="IPR022789">
    <property type="entry name" value="ParD"/>
</dbReference>
<dbReference type="SUPFAM" id="SSF47598">
    <property type="entry name" value="Ribbon-helix-helix"/>
    <property type="match status" value="1"/>
</dbReference>
<accession>A0A0C6FFM1</accession>
<reference evidence="3 4" key="1">
    <citation type="journal article" date="2015" name="Genome Announc.">
        <title>Complete Genome Sequence of Methylobacterium aquaticum Strain 22A, Isolated from Racomitrium japonicum Moss.</title>
        <authorList>
            <person name="Tani A."/>
            <person name="Ogura Y."/>
            <person name="Hayashi T."/>
            <person name="Kimbara K."/>
        </authorList>
    </citation>
    <scope>NUCLEOTIDE SEQUENCE [LARGE SCALE GENOMIC DNA]</scope>
    <source>
        <strain evidence="3 4">MA-22A</strain>
    </source>
</reference>
<evidence type="ECO:0000256" key="1">
    <source>
        <dbReference type="ARBA" id="ARBA00008580"/>
    </source>
</evidence>
<protein>
    <submittedName>
        <fullName evidence="3">Putative addiction module antidote protein,CopG/Arc/MetJ family</fullName>
    </submittedName>
</protein>
<evidence type="ECO:0000313" key="4">
    <source>
        <dbReference type="Proteomes" id="UP000061432"/>
    </source>
</evidence>
<dbReference type="Pfam" id="PF03693">
    <property type="entry name" value="ParD_antitoxin"/>
    <property type="match status" value="1"/>
</dbReference>
<comment type="similarity">
    <text evidence="1">Belongs to the ParD antitoxin family.</text>
</comment>
<sequence>MWNGGASVRRSKPVTVTLGEMQEKVEARVRSGAYTSVSEVVRAGLRALDREEAALDAMLRQKVQEALNDPSPPIPADRVFEELRAYHAERLKTVGRDT</sequence>
<dbReference type="STRING" id="270351.Maq22A_c12635"/>
<evidence type="ECO:0000313" key="3">
    <source>
        <dbReference type="EMBL" id="BAQ45767.1"/>
    </source>
</evidence>
<dbReference type="GO" id="GO:0006355">
    <property type="term" value="P:regulation of DNA-templated transcription"/>
    <property type="evidence" value="ECO:0007669"/>
    <property type="project" value="InterPro"/>
</dbReference>
<dbReference type="Proteomes" id="UP000061432">
    <property type="component" value="Chromosome"/>
</dbReference>
<dbReference type="CDD" id="cd22231">
    <property type="entry name" value="RHH_NikR_HicB-like"/>
    <property type="match status" value="1"/>
</dbReference>
<keyword evidence="2" id="KW-1277">Toxin-antitoxin system</keyword>
<dbReference type="InterPro" id="IPR010985">
    <property type="entry name" value="Ribbon_hlx_hlx"/>
</dbReference>
<dbReference type="NCBIfam" id="TIGR02606">
    <property type="entry name" value="antidote_CC2985"/>
    <property type="match status" value="1"/>
</dbReference>
<dbReference type="AlphaFoldDB" id="A0A0C6FFM1"/>
<dbReference type="PATRIC" id="fig|270351.10.peg.2444"/>
<dbReference type="EMBL" id="AP014704">
    <property type="protein sequence ID" value="BAQ45767.1"/>
    <property type="molecule type" value="Genomic_DNA"/>
</dbReference>
<dbReference type="PANTHER" id="PTHR36582:SF2">
    <property type="entry name" value="ANTITOXIN PARD"/>
    <property type="match status" value="1"/>
</dbReference>
<reference evidence="4" key="2">
    <citation type="submission" date="2015-01" db="EMBL/GenBank/DDBJ databases">
        <title>Complete genome sequence of Methylobacterium aquaticum strain 22A.</title>
        <authorList>
            <person name="Tani A."/>
            <person name="Ogura Y."/>
            <person name="Hayashi T."/>
        </authorList>
    </citation>
    <scope>NUCLEOTIDE SEQUENCE [LARGE SCALE GENOMIC DNA]</scope>
    <source>
        <strain evidence="4">MA-22A</strain>
    </source>
</reference>
<dbReference type="InterPro" id="IPR038296">
    <property type="entry name" value="ParD_sf"/>
</dbReference>
<proteinExistence type="inferred from homology"/>
<gene>
    <name evidence="3" type="ORF">Maq22A_c12635</name>
</gene>
<dbReference type="PANTHER" id="PTHR36582">
    <property type="entry name" value="ANTITOXIN PARD"/>
    <property type="match status" value="1"/>
</dbReference>
<name>A0A0C6FFM1_9HYPH</name>
<dbReference type="KEGG" id="maqu:Maq22A_c12635"/>